<dbReference type="STRING" id="28066.RF819_17540"/>
<accession>A0A1T1AVY9</accession>
<name>A0A1T1AVY9_RHOFE</name>
<protein>
    <recommendedName>
        <fullName evidence="3">Circularly permuted type 2 ATP-grasp protein</fullName>
    </recommendedName>
</protein>
<comment type="caution">
    <text evidence="1">The sequence shown here is derived from an EMBL/GenBank/DDBJ whole genome shotgun (WGS) entry which is preliminary data.</text>
</comment>
<organism evidence="1 2">
    <name type="scientific">Rhodoferax fermentans</name>
    <dbReference type="NCBI Taxonomy" id="28066"/>
    <lineage>
        <taxon>Bacteria</taxon>
        <taxon>Pseudomonadati</taxon>
        <taxon>Pseudomonadota</taxon>
        <taxon>Betaproteobacteria</taxon>
        <taxon>Burkholderiales</taxon>
        <taxon>Comamonadaceae</taxon>
        <taxon>Rhodoferax</taxon>
    </lineage>
</organism>
<dbReference type="OrthoDB" id="344992at2"/>
<evidence type="ECO:0000313" key="2">
    <source>
        <dbReference type="Proteomes" id="UP000190750"/>
    </source>
</evidence>
<evidence type="ECO:0008006" key="3">
    <source>
        <dbReference type="Google" id="ProtNLM"/>
    </source>
</evidence>
<dbReference type="RefSeq" id="WP_078366152.1">
    <property type="nucleotide sequence ID" value="NZ_MTJN01000002.1"/>
</dbReference>
<dbReference type="Proteomes" id="UP000190750">
    <property type="component" value="Unassembled WGS sequence"/>
</dbReference>
<proteinExistence type="predicted"/>
<dbReference type="SUPFAM" id="SSF56059">
    <property type="entry name" value="Glutathione synthetase ATP-binding domain-like"/>
    <property type="match status" value="1"/>
</dbReference>
<sequence length="436" mass="47799">MTTTLPPDPTLSPSSAEALNRDCFCRTLNTQRLRVQLEADPSLHGLSAQIQQTRPHLFSSSVVFVSKQVQAQISSVVTAIERVAKLPGYQAQALSRANPIAQHHWGPHSVCMGYDFHLSQRGPQLIEINTNAGGLLLSAALARAQEACCTELDPAFVTCAGDANLTAELFEMFATEWRLQRGALPWRTVLIVDSAPQAQYLAPEFELFRQLFAQHGLQAVVADPSELLWQGGQLLHQGTVIDLVYNRLTDFYLEDPAHQALRLAYEAGAVVLTPHPNTHALLADKRNLIALSQDSLLAAWGVNAADRKLLATSVPSTRLVTPERADELWAQRRQLFFKPVAGYGAKAAYRGDKLTRRVWAEILAGDFVAQALVPPSERQIEVDGEPTDLKFDIRAYAYAGQVQLLAARMYSGQTTNFRTPGGGFAPVIVVPDSESN</sequence>
<gene>
    <name evidence="1" type="ORF">RF819_17540</name>
</gene>
<evidence type="ECO:0000313" key="1">
    <source>
        <dbReference type="EMBL" id="OOV08274.1"/>
    </source>
</evidence>
<dbReference type="AlphaFoldDB" id="A0A1T1AVY9"/>
<dbReference type="EMBL" id="MTJN01000002">
    <property type="protein sequence ID" value="OOV08274.1"/>
    <property type="molecule type" value="Genomic_DNA"/>
</dbReference>
<keyword evidence="2" id="KW-1185">Reference proteome</keyword>
<reference evidence="1 2" key="1">
    <citation type="submission" date="2017-01" db="EMBL/GenBank/DDBJ databases">
        <title>Genome sequencing of Rhodoferax fermentans JCM 7819.</title>
        <authorList>
            <person name="Kim Y.J."/>
            <person name="Farh M.E.-A."/>
            <person name="Yang D.-C."/>
        </authorList>
    </citation>
    <scope>NUCLEOTIDE SEQUENCE [LARGE SCALE GENOMIC DNA]</scope>
    <source>
        <strain evidence="1 2">JCM 7819</strain>
    </source>
</reference>